<keyword evidence="3" id="KW-1185">Reference proteome</keyword>
<protein>
    <submittedName>
        <fullName evidence="2">Acyl carrier protein</fullName>
    </submittedName>
</protein>
<evidence type="ECO:0000313" key="2">
    <source>
        <dbReference type="EMBL" id="SFH64261.1"/>
    </source>
</evidence>
<dbReference type="AlphaFoldDB" id="A0A1I3BR65"/>
<name>A0A1I3BR65_9RHOB</name>
<dbReference type="STRING" id="1114924.SAMN05216258_101249"/>
<dbReference type="EMBL" id="FOQH01000001">
    <property type="protein sequence ID" value="SFH64261.1"/>
    <property type="molecule type" value="Genomic_DNA"/>
</dbReference>
<proteinExistence type="predicted"/>
<dbReference type="Pfam" id="PF00550">
    <property type="entry name" value="PP-binding"/>
    <property type="match status" value="1"/>
</dbReference>
<accession>A0A1I3BR65</accession>
<reference evidence="2 3" key="1">
    <citation type="submission" date="2016-10" db="EMBL/GenBank/DDBJ databases">
        <authorList>
            <person name="de Groot N.N."/>
        </authorList>
    </citation>
    <scope>NUCLEOTIDE SEQUENCE [LARGE SCALE GENOMIC DNA]</scope>
    <source>
        <strain evidence="2 3">CGMCC 1.11030</strain>
    </source>
</reference>
<dbReference type="OrthoDB" id="287644at2"/>
<dbReference type="SUPFAM" id="SSF47336">
    <property type="entry name" value="ACP-like"/>
    <property type="match status" value="1"/>
</dbReference>
<dbReference type="Proteomes" id="UP000199377">
    <property type="component" value="Unassembled WGS sequence"/>
</dbReference>
<dbReference type="Gene3D" id="1.10.1200.10">
    <property type="entry name" value="ACP-like"/>
    <property type="match status" value="1"/>
</dbReference>
<dbReference type="InterPro" id="IPR036736">
    <property type="entry name" value="ACP-like_sf"/>
</dbReference>
<evidence type="ECO:0000313" key="3">
    <source>
        <dbReference type="Proteomes" id="UP000199377"/>
    </source>
</evidence>
<dbReference type="InterPro" id="IPR009081">
    <property type="entry name" value="PP-bd_ACP"/>
</dbReference>
<dbReference type="RefSeq" id="WP_092857035.1">
    <property type="nucleotide sequence ID" value="NZ_FOQH01000001.1"/>
</dbReference>
<gene>
    <name evidence="2" type="ORF">SAMN05216258_101249</name>
</gene>
<evidence type="ECO:0000259" key="1">
    <source>
        <dbReference type="PROSITE" id="PS50075"/>
    </source>
</evidence>
<organism evidence="2 3">
    <name type="scientific">Albimonas pacifica</name>
    <dbReference type="NCBI Taxonomy" id="1114924"/>
    <lineage>
        <taxon>Bacteria</taxon>
        <taxon>Pseudomonadati</taxon>
        <taxon>Pseudomonadota</taxon>
        <taxon>Alphaproteobacteria</taxon>
        <taxon>Rhodobacterales</taxon>
        <taxon>Paracoccaceae</taxon>
        <taxon>Albimonas</taxon>
    </lineage>
</organism>
<sequence>MTEGLEQRILELLRAQGAAEGELTAQSNIIADTSLDSVSVMDLVLELEDEFDVAIPLGRIAEVKTVADLADAIRDLRSAGVQ</sequence>
<dbReference type="PROSITE" id="PS50075">
    <property type="entry name" value="CARRIER"/>
    <property type="match status" value="1"/>
</dbReference>
<feature type="domain" description="Carrier" evidence="1">
    <location>
        <begin position="1"/>
        <end position="77"/>
    </location>
</feature>